<dbReference type="EMBL" id="BRPK01000010">
    <property type="protein sequence ID" value="GLB41423.1"/>
    <property type="molecule type" value="Genomic_DNA"/>
</dbReference>
<keyword evidence="2" id="KW-0540">Nuclease</keyword>
<evidence type="ECO:0000259" key="1">
    <source>
        <dbReference type="Pfam" id="PF01612"/>
    </source>
</evidence>
<organism evidence="2 3">
    <name type="scientific">Lyophyllum shimeji</name>
    <name type="common">Hon-shimeji</name>
    <name type="synonym">Tricholoma shimeji</name>
    <dbReference type="NCBI Taxonomy" id="47721"/>
    <lineage>
        <taxon>Eukaryota</taxon>
        <taxon>Fungi</taxon>
        <taxon>Dikarya</taxon>
        <taxon>Basidiomycota</taxon>
        <taxon>Agaricomycotina</taxon>
        <taxon>Agaricomycetes</taxon>
        <taxon>Agaricomycetidae</taxon>
        <taxon>Agaricales</taxon>
        <taxon>Tricholomatineae</taxon>
        <taxon>Lyophyllaceae</taxon>
        <taxon>Lyophyllum</taxon>
    </lineage>
</organism>
<comment type="caution">
    <text evidence="2">The sequence shown here is derived from an EMBL/GenBank/DDBJ whole genome shotgun (WGS) entry which is preliminary data.</text>
</comment>
<evidence type="ECO:0000313" key="3">
    <source>
        <dbReference type="Proteomes" id="UP001063166"/>
    </source>
</evidence>
<dbReference type="InterPro" id="IPR012337">
    <property type="entry name" value="RNaseH-like_sf"/>
</dbReference>
<dbReference type="Gene3D" id="3.30.420.10">
    <property type="entry name" value="Ribonuclease H-like superfamily/Ribonuclease H"/>
    <property type="match status" value="1"/>
</dbReference>
<dbReference type="SUPFAM" id="SSF53098">
    <property type="entry name" value="Ribonuclease H-like"/>
    <property type="match status" value="1"/>
</dbReference>
<protein>
    <submittedName>
        <fullName evidence="2">3'-5' exonuclease</fullName>
    </submittedName>
</protein>
<dbReference type="PANTHER" id="PTHR43040">
    <property type="entry name" value="RIBONUCLEASE D"/>
    <property type="match status" value="1"/>
</dbReference>
<keyword evidence="3" id="KW-1185">Reference proteome</keyword>
<sequence>MQSHLSADYIYCDTPAALESALPTLRSSPALSFDCEGHNLGRLNGSLSLLTFRTMFPSPDATNTTFIIDALTLPASSLLPIFSLLESDTVLKVVFDGRMDFSCLLHQHAVRLQHVLDLQLVDIASRARRGEGEHAQMARLARVVSWADLAANRGAYRSIHRLAGLRPCAEEHKVAIPPRGAYMDHSAWLQRPLSARELTYAANDVLIISRVYAAFAAAAYLERYPSVLADSMRYISLWADRPPAEGALERYRSHGLLPLHVIDVDTEAEDQERDRDVALRVCGYCERALPQTCFRADVWDRGDVRQCLVCRAVGLFHPRFDAARAGLRWPPRV</sequence>
<dbReference type="PANTHER" id="PTHR43040:SF1">
    <property type="entry name" value="RIBONUCLEASE D"/>
    <property type="match status" value="1"/>
</dbReference>
<keyword evidence="2" id="KW-0269">Exonuclease</keyword>
<keyword evidence="2" id="KW-0378">Hydrolase</keyword>
<dbReference type="GO" id="GO:0008408">
    <property type="term" value="F:3'-5' exonuclease activity"/>
    <property type="evidence" value="ECO:0007669"/>
    <property type="project" value="InterPro"/>
</dbReference>
<dbReference type="InterPro" id="IPR002562">
    <property type="entry name" value="3'-5'_exonuclease_dom"/>
</dbReference>
<dbReference type="GO" id="GO:0003676">
    <property type="term" value="F:nucleic acid binding"/>
    <property type="evidence" value="ECO:0007669"/>
    <property type="project" value="InterPro"/>
</dbReference>
<proteinExistence type="predicted"/>
<feature type="domain" description="3'-5' exonuclease" evidence="1">
    <location>
        <begin position="10"/>
        <end position="141"/>
    </location>
</feature>
<dbReference type="InterPro" id="IPR036397">
    <property type="entry name" value="RNaseH_sf"/>
</dbReference>
<dbReference type="GO" id="GO:0006139">
    <property type="term" value="P:nucleobase-containing compound metabolic process"/>
    <property type="evidence" value="ECO:0007669"/>
    <property type="project" value="InterPro"/>
</dbReference>
<name>A0A9P3UQ81_LYOSH</name>
<dbReference type="AlphaFoldDB" id="A0A9P3UQ81"/>
<gene>
    <name evidence="2" type="ORF">LshimejAT787_1000230</name>
</gene>
<reference evidence="2" key="1">
    <citation type="submission" date="2022-07" db="EMBL/GenBank/DDBJ databases">
        <title>The genome of Lyophyllum shimeji provides insight into the initial evolution of ectomycorrhizal fungal genome.</title>
        <authorList>
            <person name="Kobayashi Y."/>
            <person name="Shibata T."/>
            <person name="Hirakawa H."/>
            <person name="Shigenobu S."/>
            <person name="Nishiyama T."/>
            <person name="Yamada A."/>
            <person name="Hasebe M."/>
            <person name="Kawaguchi M."/>
        </authorList>
    </citation>
    <scope>NUCLEOTIDE SEQUENCE</scope>
    <source>
        <strain evidence="2">AT787</strain>
    </source>
</reference>
<dbReference type="Pfam" id="PF01612">
    <property type="entry name" value="DNA_pol_A_exo1"/>
    <property type="match status" value="1"/>
</dbReference>
<evidence type="ECO:0000313" key="2">
    <source>
        <dbReference type="EMBL" id="GLB41423.1"/>
    </source>
</evidence>
<dbReference type="Proteomes" id="UP001063166">
    <property type="component" value="Unassembled WGS sequence"/>
</dbReference>
<dbReference type="OrthoDB" id="26838at2759"/>
<accession>A0A9P3UQ81</accession>